<evidence type="ECO:0000313" key="1">
    <source>
        <dbReference type="EMBL" id="GAA4168119.1"/>
    </source>
</evidence>
<organism evidence="1 2">
    <name type="scientific">Gryllotalpicola koreensis</name>
    <dbReference type="NCBI Taxonomy" id="993086"/>
    <lineage>
        <taxon>Bacteria</taxon>
        <taxon>Bacillati</taxon>
        <taxon>Actinomycetota</taxon>
        <taxon>Actinomycetes</taxon>
        <taxon>Micrococcales</taxon>
        <taxon>Microbacteriaceae</taxon>
        <taxon>Gryllotalpicola</taxon>
    </lineage>
</organism>
<comment type="caution">
    <text evidence="1">The sequence shown here is derived from an EMBL/GenBank/DDBJ whole genome shotgun (WGS) entry which is preliminary data.</text>
</comment>
<protein>
    <submittedName>
        <fullName evidence="1">Uncharacterized protein</fullName>
    </submittedName>
</protein>
<gene>
    <name evidence="1" type="ORF">GCM10022287_02770</name>
</gene>
<keyword evidence="2" id="KW-1185">Reference proteome</keyword>
<dbReference type="Proteomes" id="UP001501079">
    <property type="component" value="Unassembled WGS sequence"/>
</dbReference>
<reference evidence="2" key="1">
    <citation type="journal article" date="2019" name="Int. J. Syst. Evol. Microbiol.">
        <title>The Global Catalogue of Microorganisms (GCM) 10K type strain sequencing project: providing services to taxonomists for standard genome sequencing and annotation.</title>
        <authorList>
            <consortium name="The Broad Institute Genomics Platform"/>
            <consortium name="The Broad Institute Genome Sequencing Center for Infectious Disease"/>
            <person name="Wu L."/>
            <person name="Ma J."/>
        </authorList>
    </citation>
    <scope>NUCLEOTIDE SEQUENCE [LARGE SCALE GENOMIC DNA]</scope>
    <source>
        <strain evidence="2">JCM 17591</strain>
    </source>
</reference>
<name>A0ABP7ZQY7_9MICO</name>
<dbReference type="EMBL" id="BAABBW010000001">
    <property type="protein sequence ID" value="GAA4168119.1"/>
    <property type="molecule type" value="Genomic_DNA"/>
</dbReference>
<proteinExistence type="predicted"/>
<accession>A0ABP7ZQY7</accession>
<dbReference type="RefSeq" id="WP_344751478.1">
    <property type="nucleotide sequence ID" value="NZ_BAABBW010000001.1"/>
</dbReference>
<evidence type="ECO:0000313" key="2">
    <source>
        <dbReference type="Proteomes" id="UP001501079"/>
    </source>
</evidence>
<sequence length="278" mass="28568">MTSSEDVLGTPGLIADGGMLAGWGDLTTPIEAIHVAWSVTAALLGELSDAAPSLVLTRTNPFFAPPRGFDPAIVPSDDDWVSKVESDPVVARKRALFDSGRVAVAFAPSAWDLGSGATARSLELAQFTGWGAPEARPEAGAAVLELAATQTVDEIAAAAAEVLGSPRALVIGNGQARTSSVAFIAGIASPAQLRELLRDPAIGAAVVGETVEWEGAPYTQDAAAAGRHLAVIAVGTALSENPAGAALARRLAVEHPQLTVQNHPTDEATWMPHEEVHA</sequence>